<sequence length="759" mass="84342">MEKETKRAAEAAKQAGLPEDVPLEDFQFVLKELLDAWRPLLQEELELSGSVERLVEEAAKHPHSCDDEQLLADRLFAPLASEAVALRLLDPKARETLGPVDQWRWCLQKILCCLRFGWLLARARSFAAAVYYLYRYWLCIRRLFANDPTGRPLTAEERADFKALVAGFGTVFKPYLEGELHLAEQAGELAEEAVTGTLDCDSGGGDAEALFEQFLTVERAKLLLGAAEFDKLSQDPRFWLCRCWCLCAFRFGWCLARARTLFDLVRCLVGYFRCLRRCFQPLACELTEPSGCVAETVNTDLKALVVAVKGTASGGGFLRYVLEWSRDGITWHAGDFHYPPIPPGGGSQGNTPVASGLLGYFDTTARDEGAYTIRLTVYGAQGATCIKTITFTLFKQDVRILGFDGAFTLDTTPYDPAAMFVETVPALCSRPAGVYEISFGECLSIWGSAFVGGCEGKKIKRYLIDYKPGFETDPTTGGWTNIWKVEYNTVWQYRDLNMRKDTSVLTASWVADCVVPVPFPPYCLLNVPEARLSPSCWQTHVSTCGLSGLITLRLVVEDTGGALYYDTQKVWLDNKPVCAMIRIDAVPRCADIRVSAFATPPDCSVPWNLPLSGIAWDEYIDPALPHSRPNDNFDFYWVKVSKQGGTELQIPIAWSMGTPCFFGTSRVGDPGTACTPCDPANPLPTAMFGTLAQFDLRTIDPLCSASVGYPVPADLLLRRGECCVYVFKLRVQDRTWTPAGPHWREALWPVRICNDLKPA</sequence>
<dbReference type="Proteomes" id="UP001317705">
    <property type="component" value="Chromosome"/>
</dbReference>
<dbReference type="RefSeq" id="WP_282001965.1">
    <property type="nucleotide sequence ID" value="NZ_AP027151.1"/>
</dbReference>
<name>A0ABM8EHG9_9BACT</name>
<evidence type="ECO:0000313" key="2">
    <source>
        <dbReference type="Proteomes" id="UP001317705"/>
    </source>
</evidence>
<reference evidence="1 2" key="1">
    <citation type="submission" date="2022-12" db="EMBL/GenBank/DDBJ databases">
        <title>Polyphasic characterization of Geotalea uranireducens NIT-SL11 newly isolated from a complex of sewage sludge and microbially reduced graphene oxide.</title>
        <authorList>
            <person name="Xie L."/>
            <person name="Yoshida N."/>
            <person name="Meng L."/>
        </authorList>
    </citation>
    <scope>NUCLEOTIDE SEQUENCE [LARGE SCALE GENOMIC DNA]</scope>
    <source>
        <strain evidence="1 2">NIT-SL11</strain>
    </source>
</reference>
<gene>
    <name evidence="1" type="ORF">GURASL_07880</name>
</gene>
<keyword evidence="2" id="KW-1185">Reference proteome</keyword>
<evidence type="ECO:0000313" key="1">
    <source>
        <dbReference type="EMBL" id="BDV41865.1"/>
    </source>
</evidence>
<dbReference type="EMBL" id="AP027151">
    <property type="protein sequence ID" value="BDV41865.1"/>
    <property type="molecule type" value="Genomic_DNA"/>
</dbReference>
<accession>A0ABM8EHG9</accession>
<protein>
    <submittedName>
        <fullName evidence="1">Uncharacterized protein</fullName>
    </submittedName>
</protein>
<proteinExistence type="predicted"/>
<organism evidence="1 2">
    <name type="scientific">Geotalea uraniireducens</name>
    <dbReference type="NCBI Taxonomy" id="351604"/>
    <lineage>
        <taxon>Bacteria</taxon>
        <taxon>Pseudomonadati</taxon>
        <taxon>Thermodesulfobacteriota</taxon>
        <taxon>Desulfuromonadia</taxon>
        <taxon>Geobacterales</taxon>
        <taxon>Geobacteraceae</taxon>
        <taxon>Geotalea</taxon>
    </lineage>
</organism>